<name>A0A6J6NTB2_9ZZZZ</name>
<accession>A0A6J6NTB2</accession>
<dbReference type="SUPFAM" id="SSF53448">
    <property type="entry name" value="Nucleotide-diphospho-sugar transferases"/>
    <property type="match status" value="1"/>
</dbReference>
<dbReference type="PANTHER" id="PTHR43646:SF3">
    <property type="entry name" value="SLR1566 PROTEIN"/>
    <property type="match status" value="1"/>
</dbReference>
<gene>
    <name evidence="2" type="ORF">UFOPK2342_01681</name>
    <name evidence="3" type="ORF">UFOPK3266_01344</name>
</gene>
<feature type="transmembrane region" description="Helical" evidence="1">
    <location>
        <begin position="304"/>
        <end position="323"/>
    </location>
</feature>
<dbReference type="CDD" id="cd00761">
    <property type="entry name" value="Glyco_tranf_GTA_type"/>
    <property type="match status" value="1"/>
</dbReference>
<feature type="transmembrane region" description="Helical" evidence="1">
    <location>
        <begin position="270"/>
        <end position="292"/>
    </location>
</feature>
<dbReference type="AlphaFoldDB" id="A0A6J6NTB2"/>
<proteinExistence type="predicted"/>
<feature type="transmembrane region" description="Helical" evidence="1">
    <location>
        <begin position="6"/>
        <end position="26"/>
    </location>
</feature>
<keyword evidence="1" id="KW-1133">Transmembrane helix</keyword>
<organism evidence="2">
    <name type="scientific">freshwater metagenome</name>
    <dbReference type="NCBI Taxonomy" id="449393"/>
    <lineage>
        <taxon>unclassified sequences</taxon>
        <taxon>metagenomes</taxon>
        <taxon>ecological metagenomes</taxon>
    </lineage>
</organism>
<reference evidence="2" key="1">
    <citation type="submission" date="2020-05" db="EMBL/GenBank/DDBJ databases">
        <authorList>
            <person name="Chiriac C."/>
            <person name="Salcher M."/>
            <person name="Ghai R."/>
            <person name="Kavagutti S V."/>
        </authorList>
    </citation>
    <scope>NUCLEOTIDE SEQUENCE</scope>
</reference>
<evidence type="ECO:0000256" key="1">
    <source>
        <dbReference type="SAM" id="Phobius"/>
    </source>
</evidence>
<feature type="transmembrane region" description="Helical" evidence="1">
    <location>
        <begin position="335"/>
        <end position="353"/>
    </location>
</feature>
<dbReference type="EMBL" id="CAEZXB010000058">
    <property type="protein sequence ID" value="CAB4689436.1"/>
    <property type="molecule type" value="Genomic_DNA"/>
</dbReference>
<dbReference type="Gene3D" id="3.90.550.10">
    <property type="entry name" value="Spore Coat Polysaccharide Biosynthesis Protein SpsA, Chain A"/>
    <property type="match status" value="1"/>
</dbReference>
<evidence type="ECO:0000313" key="3">
    <source>
        <dbReference type="EMBL" id="CAB4845002.1"/>
    </source>
</evidence>
<sequence length="371" mass="40939">MIVLALVALTINVLNLVIFLVNTLTARRPTFAEATRSTVNVLLPCRNEAARVTPTLESLFAQEGLADCHFYILNDRSTDTTQSVISALISGKENASLTSGREIEPGWIGKSFALHQLFESARESDYTVLVDADVTLSPRALSSAIATLQQSELDFLSIYPLQVTRSWSEYLIQPLLQWTWMTSLLLRRSERSARRSTTVANGQFMVIRNSALSRIQGFTHVRNFVLDDIALARQLKASGAFGSVINGSDLAQCRMYENFGQLSHGYRKSLWSAFGSPFAAVAVAALFTVAYILPLPLALLQHGWIATISALSFALSLMVRYGVAALTRAPRFSSLFHPIAILFLLFLLAASWSDRLRGKLSWSGRTLSDSQ</sequence>
<keyword evidence="1" id="KW-0812">Transmembrane</keyword>
<dbReference type="PANTHER" id="PTHR43646">
    <property type="entry name" value="GLYCOSYLTRANSFERASE"/>
    <property type="match status" value="1"/>
</dbReference>
<dbReference type="EMBL" id="CAFBAA010000042">
    <property type="protein sequence ID" value="CAB4845002.1"/>
    <property type="molecule type" value="Genomic_DNA"/>
</dbReference>
<dbReference type="Pfam" id="PF13641">
    <property type="entry name" value="Glyco_tranf_2_3"/>
    <property type="match status" value="1"/>
</dbReference>
<evidence type="ECO:0000313" key="2">
    <source>
        <dbReference type="EMBL" id="CAB4689436.1"/>
    </source>
</evidence>
<protein>
    <submittedName>
        <fullName evidence="2">Unannotated protein</fullName>
    </submittedName>
</protein>
<keyword evidence="1" id="KW-0472">Membrane</keyword>
<dbReference type="InterPro" id="IPR029044">
    <property type="entry name" value="Nucleotide-diphossugar_trans"/>
</dbReference>